<sequence>MRKNRALMLGGTGGKMMLKKKDRKKAINTVTLFFKMIRDWKHGRYHRSPFKAFVLVGVAFLYIVSPIDFIPDVILGLGLIDDAAVIGIIWTLLKKEISLYEQWQSLN</sequence>
<evidence type="ECO:0000259" key="6">
    <source>
        <dbReference type="Pfam" id="PF06803"/>
    </source>
</evidence>
<dbReference type="RefSeq" id="WP_003327318.1">
    <property type="nucleotide sequence ID" value="NC_014639.1"/>
</dbReference>
<proteinExistence type="predicted"/>
<dbReference type="InterPro" id="IPR010652">
    <property type="entry name" value="DUF1232"/>
</dbReference>
<evidence type="ECO:0000313" key="7">
    <source>
        <dbReference type="EMBL" id="ADP31868.1"/>
    </source>
</evidence>
<dbReference type="EMBL" id="CP002207">
    <property type="protein sequence ID" value="ADP31868.1"/>
    <property type="molecule type" value="Genomic_DNA"/>
</dbReference>
<gene>
    <name evidence="7" type="ordered locus">BATR1942_04570</name>
</gene>
<comment type="subcellular location">
    <subcellularLocation>
        <location evidence="1">Endomembrane system</location>
        <topology evidence="1">Multi-pass membrane protein</topology>
    </subcellularLocation>
</comment>
<evidence type="ECO:0000313" key="8">
    <source>
        <dbReference type="Proteomes" id="UP000006867"/>
    </source>
</evidence>
<organism evidence="7 8">
    <name type="scientific">Bacillus atrophaeus (strain 1942)</name>
    <dbReference type="NCBI Taxonomy" id="720555"/>
    <lineage>
        <taxon>Bacteria</taxon>
        <taxon>Bacillati</taxon>
        <taxon>Bacillota</taxon>
        <taxon>Bacilli</taxon>
        <taxon>Bacillales</taxon>
        <taxon>Bacillaceae</taxon>
        <taxon>Bacillus</taxon>
    </lineage>
</organism>
<feature type="transmembrane region" description="Helical" evidence="5">
    <location>
        <begin position="50"/>
        <end position="67"/>
    </location>
</feature>
<feature type="domain" description="DUF1232" evidence="6">
    <location>
        <begin position="54"/>
        <end position="87"/>
    </location>
</feature>
<keyword evidence="8" id="KW-1185">Reference proteome</keyword>
<evidence type="ECO:0000256" key="5">
    <source>
        <dbReference type="SAM" id="Phobius"/>
    </source>
</evidence>
<evidence type="ECO:0000256" key="2">
    <source>
        <dbReference type="ARBA" id="ARBA00022692"/>
    </source>
</evidence>
<evidence type="ECO:0000256" key="1">
    <source>
        <dbReference type="ARBA" id="ARBA00004127"/>
    </source>
</evidence>
<accession>A0ABN3ZAP2</accession>
<keyword evidence="3 5" id="KW-1133">Transmembrane helix</keyword>
<protein>
    <recommendedName>
        <fullName evidence="6">DUF1232 domain-containing protein</fullName>
    </recommendedName>
</protein>
<reference evidence="7 8" key="1">
    <citation type="journal article" date="2011" name="Front. Microbiol.">
        <title>Genomic signatures of strain selection and enhancement in Bacillus atrophaeus var. globigii, a historical biowarfare simulant.</title>
        <authorList>
            <person name="Gibbons H.S."/>
            <person name="Broomall S.M."/>
            <person name="McNew L.A."/>
            <person name="Daligault H."/>
            <person name="Chapman C."/>
            <person name="Bruce D."/>
            <person name="Karavis M."/>
            <person name="Krepps M."/>
            <person name="McGregor P.A."/>
            <person name="Hong C."/>
            <person name="Park K.H."/>
            <person name="Akmal A."/>
            <person name="Feldman A."/>
            <person name="Lin J.S."/>
            <person name="Chang W.E."/>
            <person name="Higgs B.W."/>
            <person name="Demirev P."/>
            <person name="Lindquist J."/>
            <person name="Liem A."/>
            <person name="Fochler E."/>
            <person name="Read T.D."/>
            <person name="Tapia R."/>
            <person name="Johnson S."/>
            <person name="Bishop-Lilly K.A."/>
            <person name="Detter C."/>
            <person name="Han C."/>
            <person name="Sozhamannan S."/>
            <person name="Rosenzweig C.N."/>
            <person name="Skowronski E.W."/>
        </authorList>
    </citation>
    <scope>NUCLEOTIDE SEQUENCE [LARGE SCALE GENOMIC DNA]</scope>
    <source>
        <strain evidence="7 8">1942</strain>
    </source>
</reference>
<name>A0ABN3ZAP2_BACA1</name>
<evidence type="ECO:0000256" key="4">
    <source>
        <dbReference type="ARBA" id="ARBA00023136"/>
    </source>
</evidence>
<feature type="transmembrane region" description="Helical" evidence="5">
    <location>
        <begin position="73"/>
        <end position="93"/>
    </location>
</feature>
<keyword evidence="2 5" id="KW-0812">Transmembrane</keyword>
<evidence type="ECO:0000256" key="3">
    <source>
        <dbReference type="ARBA" id="ARBA00022989"/>
    </source>
</evidence>
<keyword evidence="4 5" id="KW-0472">Membrane</keyword>
<dbReference type="Proteomes" id="UP000006867">
    <property type="component" value="Chromosome"/>
</dbReference>
<dbReference type="Pfam" id="PF06803">
    <property type="entry name" value="DUF1232"/>
    <property type="match status" value="1"/>
</dbReference>